<evidence type="ECO:0000313" key="2">
    <source>
        <dbReference type="Proteomes" id="UP001279681"/>
    </source>
</evidence>
<gene>
    <name evidence="1" type="ORF">RFV38_03795</name>
</gene>
<evidence type="ECO:0000313" key="1">
    <source>
        <dbReference type="EMBL" id="MDX8335631.1"/>
    </source>
</evidence>
<protein>
    <submittedName>
        <fullName evidence="1">DUF4269 domain-containing protein</fullName>
    </submittedName>
</protein>
<dbReference type="InterPro" id="IPR025365">
    <property type="entry name" value="DUF4269"/>
</dbReference>
<sequence>MERFQNIEYLKKGNLKQKISYKILNEINIFKILQNYKPFLVGTIPLEIDIEKSDLDIVCEISEKTEDEFKNIIFHSFSKYKNFNIKDDFLKNRVIVINFVVDGIEIEIFASKEKSIKTNGYRHMIIEFRILKLADKKFKRKIIELKKLGIKTEPAFAQLLKLKGDSYDALLEYEKLKDEEIKEILDKWSYIN</sequence>
<reference evidence="2" key="1">
    <citation type="submission" date="2023-07" db="EMBL/GenBank/DDBJ databases">
        <authorList>
            <person name="Colorado M.A."/>
            <person name="Villamil L.M."/>
            <person name="Melo J.F."/>
            <person name="Rodriguez J.A."/>
            <person name="Ruiz R.Y."/>
        </authorList>
    </citation>
    <scope>NUCLEOTIDE SEQUENCE [LARGE SCALE GENOMIC DNA]</scope>
    <source>
        <strain evidence="2">C33</strain>
    </source>
</reference>
<accession>A0ABU4WAM6</accession>
<keyword evidence="2" id="KW-1185">Reference proteome</keyword>
<dbReference type="Pfam" id="PF14091">
    <property type="entry name" value="DUF4269"/>
    <property type="match status" value="1"/>
</dbReference>
<dbReference type="InterPro" id="IPR043519">
    <property type="entry name" value="NT_sf"/>
</dbReference>
<organism evidence="1 2">
    <name type="scientific">Candidatus Cetobacterium colombiensis</name>
    <dbReference type="NCBI Taxonomy" id="3073100"/>
    <lineage>
        <taxon>Bacteria</taxon>
        <taxon>Fusobacteriati</taxon>
        <taxon>Fusobacteriota</taxon>
        <taxon>Fusobacteriia</taxon>
        <taxon>Fusobacteriales</taxon>
        <taxon>Fusobacteriaceae</taxon>
        <taxon>Cetobacterium</taxon>
    </lineage>
</organism>
<name>A0ABU4WAM6_9FUSO</name>
<dbReference type="RefSeq" id="WP_320313037.1">
    <property type="nucleotide sequence ID" value="NZ_JAVIKH010000003.1"/>
</dbReference>
<dbReference type="SUPFAM" id="SSF81301">
    <property type="entry name" value="Nucleotidyltransferase"/>
    <property type="match status" value="1"/>
</dbReference>
<dbReference type="EMBL" id="JAVIKH010000003">
    <property type="protein sequence ID" value="MDX8335631.1"/>
    <property type="molecule type" value="Genomic_DNA"/>
</dbReference>
<dbReference type="Proteomes" id="UP001279681">
    <property type="component" value="Unassembled WGS sequence"/>
</dbReference>
<proteinExistence type="predicted"/>
<comment type="caution">
    <text evidence="1">The sequence shown here is derived from an EMBL/GenBank/DDBJ whole genome shotgun (WGS) entry which is preliminary data.</text>
</comment>